<dbReference type="FunFam" id="3.40.1090.10:FF:000003">
    <property type="entry name" value="Patatin-like phospholipase domain-containing protein 2"/>
    <property type="match status" value="1"/>
</dbReference>
<dbReference type="OrthoDB" id="197155at2759"/>
<dbReference type="SUPFAM" id="SSF52151">
    <property type="entry name" value="FabD/lysophospholipase-like"/>
    <property type="match status" value="1"/>
</dbReference>
<feature type="domain" description="PNPLA" evidence="4">
    <location>
        <begin position="3"/>
        <end position="172"/>
    </location>
</feature>
<evidence type="ECO:0000256" key="3">
    <source>
        <dbReference type="ARBA" id="ARBA00023098"/>
    </source>
</evidence>
<dbReference type="CDD" id="cd07218">
    <property type="entry name" value="Pat_iPLA2"/>
    <property type="match status" value="1"/>
</dbReference>
<dbReference type="InterPro" id="IPR033562">
    <property type="entry name" value="PLPL"/>
</dbReference>
<sequence>MNLSFAGCGFLGIYHVGVASCLKEYAPTLFDSETKISGASAGALVACGLISDCCLGQFTSYVLRVAAKARSRTLGPLHPSFNIHQILHDGLEEVLPQNAHKIATGRLHVSLTRVSDRKSVIVSDFDSREDLIKALLCSSFVPFYSGMVPPSFKGVRYVDGGLSDNLPILDENTITVSPFAGESDICPNDNSANLLEVSLANTSMQFSTYNLYRMSRALFPPHPEVLSNMCRRGFDDALKYLQRNNLINCTRHLSIRSSIVASASLATDLNLLAEESTESLSTSDSGDLVEEAHHCSECKQRQHIALVDTLPPIVVSAFSQCTESMRLTWMGKTGHILSYVLAPWALPAAVVYNYSKRFLNWVPHLPNDSQWFYEEFMALIVAFVQHLKRGRHHHRARLTCQLAISEYTDHVSKEKPRRAARATRAFKSKAHKKHCSKLNIGFSMDFQNRDSTLNTLTTLRHHLIEETPCEQNDQPNPVQSTPVQSKDKLFQIDEFDEEPLELPDLETEIYANPDSLDPQTLDTFDHCLEQANHMEAVMAYYYNEPDQPNIIKVTEIFSLREENIQTDSICRKTSTESKSTELSWDSYTECLDLSRGYDADHDTCSSHSGCSSDQGLLTGSL</sequence>
<accession>A0A8J1Y3U6</accession>
<gene>
    <name evidence="5" type="ORF">OFUS_LOCUS11401</name>
</gene>
<reference evidence="5" key="1">
    <citation type="submission" date="2022-03" db="EMBL/GenBank/DDBJ databases">
        <authorList>
            <person name="Martin C."/>
        </authorList>
    </citation>
    <scope>NUCLEOTIDE SEQUENCE</scope>
</reference>
<dbReference type="GO" id="GO:0055088">
    <property type="term" value="P:lipid homeostasis"/>
    <property type="evidence" value="ECO:0007669"/>
    <property type="project" value="TreeGrafter"/>
</dbReference>
<dbReference type="Gene3D" id="3.40.1090.10">
    <property type="entry name" value="Cytosolic phospholipase A2 catalytic domain"/>
    <property type="match status" value="2"/>
</dbReference>
<comment type="caution">
    <text evidence="5">The sequence shown here is derived from an EMBL/GenBank/DDBJ whole genome shotgun (WGS) entry which is preliminary data.</text>
</comment>
<dbReference type="AlphaFoldDB" id="A0A8J1Y3U6"/>
<keyword evidence="6" id="KW-1185">Reference proteome</keyword>
<protein>
    <recommendedName>
        <fullName evidence="1">triacylglycerol lipase</fullName>
        <ecNumber evidence="1">3.1.1.3</ecNumber>
    </recommendedName>
</protein>
<organism evidence="5 6">
    <name type="scientific">Owenia fusiformis</name>
    <name type="common">Polychaete worm</name>
    <dbReference type="NCBI Taxonomy" id="6347"/>
    <lineage>
        <taxon>Eukaryota</taxon>
        <taxon>Metazoa</taxon>
        <taxon>Spiralia</taxon>
        <taxon>Lophotrochozoa</taxon>
        <taxon>Annelida</taxon>
        <taxon>Polychaeta</taxon>
        <taxon>Sedentaria</taxon>
        <taxon>Canalipalpata</taxon>
        <taxon>Sabellida</taxon>
        <taxon>Oweniida</taxon>
        <taxon>Oweniidae</taxon>
        <taxon>Owenia</taxon>
    </lineage>
</organism>
<evidence type="ECO:0000313" key="5">
    <source>
        <dbReference type="EMBL" id="CAH1785330.1"/>
    </source>
</evidence>
<dbReference type="PROSITE" id="PS51635">
    <property type="entry name" value="PNPLA"/>
    <property type="match status" value="1"/>
</dbReference>
<dbReference type="PANTHER" id="PTHR12406:SF41">
    <property type="entry name" value="BRUMMER, ISOFORM B-RELATED"/>
    <property type="match status" value="1"/>
</dbReference>
<proteinExistence type="predicted"/>
<dbReference type="EMBL" id="CAIIXF020000006">
    <property type="protein sequence ID" value="CAH1785330.1"/>
    <property type="molecule type" value="Genomic_DNA"/>
</dbReference>
<dbReference type="Pfam" id="PF01734">
    <property type="entry name" value="Patatin"/>
    <property type="match status" value="1"/>
</dbReference>
<dbReference type="GO" id="GO:0004806">
    <property type="term" value="F:triacylglycerol lipase activity"/>
    <property type="evidence" value="ECO:0007669"/>
    <property type="project" value="UniProtKB-EC"/>
</dbReference>
<dbReference type="Proteomes" id="UP000749559">
    <property type="component" value="Unassembled WGS sequence"/>
</dbReference>
<dbReference type="GO" id="GO:0005737">
    <property type="term" value="C:cytoplasm"/>
    <property type="evidence" value="ECO:0007669"/>
    <property type="project" value="TreeGrafter"/>
</dbReference>
<dbReference type="EC" id="3.1.1.3" evidence="1"/>
<keyword evidence="2" id="KW-0378">Hydrolase</keyword>
<dbReference type="PANTHER" id="PTHR12406">
    <property type="entry name" value="CALCIUM-INDEPENDENT PHOSPHOLIPASE A2 IPLA2 -RELATED"/>
    <property type="match status" value="1"/>
</dbReference>
<dbReference type="InterPro" id="IPR016035">
    <property type="entry name" value="Acyl_Trfase/lysoPLipase"/>
</dbReference>
<dbReference type="GO" id="GO:0016020">
    <property type="term" value="C:membrane"/>
    <property type="evidence" value="ECO:0007669"/>
    <property type="project" value="TreeGrafter"/>
</dbReference>
<name>A0A8J1Y3U6_OWEFU</name>
<dbReference type="InterPro" id="IPR002641">
    <property type="entry name" value="PNPLA_dom"/>
</dbReference>
<evidence type="ECO:0000256" key="1">
    <source>
        <dbReference type="ARBA" id="ARBA00013279"/>
    </source>
</evidence>
<evidence type="ECO:0000313" key="6">
    <source>
        <dbReference type="Proteomes" id="UP000749559"/>
    </source>
</evidence>
<evidence type="ECO:0000256" key="2">
    <source>
        <dbReference type="ARBA" id="ARBA00022801"/>
    </source>
</evidence>
<evidence type="ECO:0000259" key="4">
    <source>
        <dbReference type="PROSITE" id="PS51635"/>
    </source>
</evidence>
<keyword evidence="3" id="KW-0443">Lipid metabolism</keyword>
<dbReference type="GO" id="GO:0005811">
    <property type="term" value="C:lipid droplet"/>
    <property type="evidence" value="ECO:0007669"/>
    <property type="project" value="TreeGrafter"/>
</dbReference>
<dbReference type="GO" id="GO:0019433">
    <property type="term" value="P:triglyceride catabolic process"/>
    <property type="evidence" value="ECO:0007669"/>
    <property type="project" value="TreeGrafter"/>
</dbReference>